<dbReference type="RefSeq" id="WP_084285947.1">
    <property type="nucleotide sequence ID" value="NZ_FWXJ01000020.1"/>
</dbReference>
<keyword evidence="3" id="KW-1185">Reference proteome</keyword>
<protein>
    <recommendedName>
        <fullName evidence="4">Transporter</fullName>
    </recommendedName>
</protein>
<accession>A0A1W2C8E5</accession>
<dbReference type="EMBL" id="FWXJ01000020">
    <property type="protein sequence ID" value="SMC81430.1"/>
    <property type="molecule type" value="Genomic_DNA"/>
</dbReference>
<feature type="signal peptide" evidence="1">
    <location>
        <begin position="1"/>
        <end position="18"/>
    </location>
</feature>
<reference evidence="2 3" key="1">
    <citation type="submission" date="2017-04" db="EMBL/GenBank/DDBJ databases">
        <authorList>
            <person name="Afonso C.L."/>
            <person name="Miller P.J."/>
            <person name="Scott M.A."/>
            <person name="Spackman E."/>
            <person name="Goraichik I."/>
            <person name="Dimitrov K.M."/>
            <person name="Suarez D.L."/>
            <person name="Swayne D.E."/>
        </authorList>
    </citation>
    <scope>NUCLEOTIDE SEQUENCE [LARGE SCALE GENOMIC DNA]</scope>
    <source>
        <strain evidence="2 3">VK13</strain>
    </source>
</reference>
<sequence length="257" mass="28881">MKLSTFLALSFFSISAHATFLDEIQVYDGEINAPGEFGIELHMNTTIRGSNTPEFDSQRTSQSGTRLTPEFTYGLSKTVELGFYLPTIYTPGYGYELAGYKPRLKWLPIQADEKSPWSLGVNFEYSDLKWGMELPRKSIESRFIIGWENSRWSLAFNPILSVAMSDGQDRTPNFYYGARSIYKLDNALSGVGLEYYQGVGPINSFPANNAQGKQVFAIVESKAERGFMNNFDLHFGVGFGWDSADTFTLKLIVTPKL</sequence>
<gene>
    <name evidence="2" type="ORF">SAMN06296008_12033</name>
</gene>
<dbReference type="AlphaFoldDB" id="A0A1W2C8E5"/>
<dbReference type="STRING" id="1938817.SAMN06296008_12033"/>
<organism evidence="2 3">
    <name type="scientific">Polynucleobacter kasalickyi</name>
    <dbReference type="NCBI Taxonomy" id="1938817"/>
    <lineage>
        <taxon>Bacteria</taxon>
        <taxon>Pseudomonadati</taxon>
        <taxon>Pseudomonadota</taxon>
        <taxon>Betaproteobacteria</taxon>
        <taxon>Burkholderiales</taxon>
        <taxon>Burkholderiaceae</taxon>
        <taxon>Polynucleobacter</taxon>
    </lineage>
</organism>
<keyword evidence="1" id="KW-0732">Signal</keyword>
<evidence type="ECO:0000256" key="1">
    <source>
        <dbReference type="SAM" id="SignalP"/>
    </source>
</evidence>
<dbReference type="Proteomes" id="UP000192708">
    <property type="component" value="Unassembled WGS sequence"/>
</dbReference>
<feature type="chain" id="PRO_5012393505" description="Transporter" evidence="1">
    <location>
        <begin position="19"/>
        <end position="257"/>
    </location>
</feature>
<evidence type="ECO:0008006" key="4">
    <source>
        <dbReference type="Google" id="ProtNLM"/>
    </source>
</evidence>
<evidence type="ECO:0000313" key="2">
    <source>
        <dbReference type="EMBL" id="SMC81430.1"/>
    </source>
</evidence>
<evidence type="ECO:0000313" key="3">
    <source>
        <dbReference type="Proteomes" id="UP000192708"/>
    </source>
</evidence>
<proteinExistence type="predicted"/>
<name>A0A1W2C8E5_9BURK</name>
<dbReference type="OrthoDB" id="5948508at2"/>